<feature type="transmembrane region" description="Helical" evidence="1">
    <location>
        <begin position="279"/>
        <end position="297"/>
    </location>
</feature>
<dbReference type="PANTHER" id="PTHR43630:SF2">
    <property type="entry name" value="GLYCOSYLTRANSFERASE"/>
    <property type="match status" value="1"/>
</dbReference>
<keyword evidence="1" id="KW-0812">Transmembrane</keyword>
<accession>D6XVH7</accession>
<dbReference type="InterPro" id="IPR001173">
    <property type="entry name" value="Glyco_trans_2-like"/>
</dbReference>
<feature type="transmembrane region" description="Helical" evidence="1">
    <location>
        <begin position="332"/>
        <end position="354"/>
    </location>
</feature>
<dbReference type="Pfam" id="PF00535">
    <property type="entry name" value="Glycos_transf_2"/>
    <property type="match status" value="1"/>
</dbReference>
<dbReference type="InterPro" id="IPR029044">
    <property type="entry name" value="Nucleotide-diphossugar_trans"/>
</dbReference>
<dbReference type="CAZy" id="GT2">
    <property type="family name" value="Glycosyltransferase Family 2"/>
</dbReference>
<keyword evidence="4" id="KW-1185">Reference proteome</keyword>
<dbReference type="KEGG" id="bse:Bsel_2211"/>
<evidence type="ECO:0000313" key="3">
    <source>
        <dbReference type="EMBL" id="ADH99715.1"/>
    </source>
</evidence>
<dbReference type="OrthoDB" id="9800276at2"/>
<keyword evidence="1" id="KW-0472">Membrane</keyword>
<protein>
    <submittedName>
        <fullName evidence="3">Glycosyl transferase family 2</fullName>
    </submittedName>
</protein>
<keyword evidence="1" id="KW-1133">Transmembrane helix</keyword>
<name>D6XVH7_BACIE</name>
<feature type="transmembrane region" description="Helical" evidence="1">
    <location>
        <begin position="6"/>
        <end position="24"/>
    </location>
</feature>
<dbReference type="GO" id="GO:0016740">
    <property type="term" value="F:transferase activity"/>
    <property type="evidence" value="ECO:0007669"/>
    <property type="project" value="UniProtKB-KW"/>
</dbReference>
<dbReference type="HOGENOM" id="CLU_038143_0_0_9"/>
<feature type="transmembrane region" description="Helical" evidence="1">
    <location>
        <begin position="303"/>
        <end position="320"/>
    </location>
</feature>
<dbReference type="CDD" id="cd06423">
    <property type="entry name" value="CESA_like"/>
    <property type="match status" value="1"/>
</dbReference>
<dbReference type="EMBL" id="CP001791">
    <property type="protein sequence ID" value="ADH99715.1"/>
    <property type="molecule type" value="Genomic_DNA"/>
</dbReference>
<feature type="domain" description="Glycosyltransferase 2-like" evidence="2">
    <location>
        <begin position="43"/>
        <end position="153"/>
    </location>
</feature>
<dbReference type="STRING" id="439292.Bsel_2211"/>
<reference evidence="3" key="1">
    <citation type="submission" date="2009-10" db="EMBL/GenBank/DDBJ databases">
        <title>Complete sequence of Bacillus selenitireducens MLS10.</title>
        <authorList>
            <consortium name="US DOE Joint Genome Institute"/>
            <person name="Lucas S."/>
            <person name="Copeland A."/>
            <person name="Lapidus A."/>
            <person name="Glavina del Rio T."/>
            <person name="Dalin E."/>
            <person name="Tice H."/>
            <person name="Bruce D."/>
            <person name="Goodwin L."/>
            <person name="Pitluck S."/>
            <person name="Sims D."/>
            <person name="Brettin T."/>
            <person name="Detter J.C."/>
            <person name="Han C."/>
            <person name="Larimer F."/>
            <person name="Land M."/>
            <person name="Hauser L."/>
            <person name="Kyrpides N."/>
            <person name="Ovchinnikova G."/>
            <person name="Stolz J."/>
        </authorList>
    </citation>
    <scope>NUCLEOTIDE SEQUENCE [LARGE SCALE GENOMIC DNA]</scope>
    <source>
        <strain evidence="3">MLS10</strain>
    </source>
</reference>
<sequence length="370" mass="41614">MIIVMWILVIIQVWVLFNGSLLPVMKHHKDGNRHANIDQPLVSILVPMRNEERHAADCIDSLKQLDYDALQIVIIDDGSTDETATILEEAIDQDPRFSVIKGTGLPEGWVGKVHACHQLSKHAQGDYYLFVDADVRLEPETVQESISLMKAETGLLSGFPNYPLKGILGHLIVPLQHVIIHLHLPVMFANFTKWPMASAAHGAFMFFRKEAYLDAGGHEAVKQSLVEDVHITRAIKKAGWNSLLVNPTRLVTCHMYESNQEVWNGFSKNIYPGIGRNPILALLLVLFYAGTFVSPVFFALHGLFTGLFVSFIPLLLTISIKISIDVMSRQKWWLGLFMPVSMLLLSALIFYSMYLGLAQKGFTWKGRTYS</sequence>
<dbReference type="Proteomes" id="UP000000271">
    <property type="component" value="Chromosome"/>
</dbReference>
<dbReference type="RefSeq" id="WP_013173137.1">
    <property type="nucleotide sequence ID" value="NC_014219.1"/>
</dbReference>
<dbReference type="Gene3D" id="3.90.550.10">
    <property type="entry name" value="Spore Coat Polysaccharide Biosynthesis Protein SpsA, Chain A"/>
    <property type="match status" value="1"/>
</dbReference>
<organism evidence="3 4">
    <name type="scientific">Bacillus selenitireducens (strain ATCC 700615 / DSM 15326 / MLS10)</name>
    <dbReference type="NCBI Taxonomy" id="439292"/>
    <lineage>
        <taxon>Bacteria</taxon>
        <taxon>Bacillati</taxon>
        <taxon>Bacillota</taxon>
        <taxon>Bacilli</taxon>
        <taxon>Bacillales</taxon>
        <taxon>Bacillaceae</taxon>
        <taxon>Salisediminibacterium</taxon>
    </lineage>
</organism>
<gene>
    <name evidence="3" type="ordered locus">Bsel_2211</name>
</gene>
<evidence type="ECO:0000256" key="1">
    <source>
        <dbReference type="SAM" id="Phobius"/>
    </source>
</evidence>
<dbReference type="AlphaFoldDB" id="D6XVH7"/>
<keyword evidence="3" id="KW-0808">Transferase</keyword>
<dbReference type="eggNOG" id="COG1215">
    <property type="taxonomic scope" value="Bacteria"/>
</dbReference>
<dbReference type="SUPFAM" id="SSF53448">
    <property type="entry name" value="Nucleotide-diphospho-sugar transferases"/>
    <property type="match status" value="1"/>
</dbReference>
<evidence type="ECO:0000259" key="2">
    <source>
        <dbReference type="Pfam" id="PF00535"/>
    </source>
</evidence>
<dbReference type="PANTHER" id="PTHR43630">
    <property type="entry name" value="POLY-BETA-1,6-N-ACETYL-D-GLUCOSAMINE SYNTHASE"/>
    <property type="match status" value="1"/>
</dbReference>
<evidence type="ECO:0000313" key="4">
    <source>
        <dbReference type="Proteomes" id="UP000000271"/>
    </source>
</evidence>
<proteinExistence type="predicted"/>